<dbReference type="Proteomes" id="UP000232003">
    <property type="component" value="Chromosome"/>
</dbReference>
<protein>
    <submittedName>
        <fullName evidence="2">Uncharacterized protein</fullName>
    </submittedName>
</protein>
<proteinExistence type="predicted"/>
<name>A0A2K8SFQ2_9NOSO</name>
<evidence type="ECO:0000313" key="1">
    <source>
        <dbReference type="EMBL" id="AUB34211.1"/>
    </source>
</evidence>
<evidence type="ECO:0000313" key="2">
    <source>
        <dbReference type="EMBL" id="AUB34269.1"/>
    </source>
</evidence>
<dbReference type="KEGG" id="nfl:COO91_00082"/>
<evidence type="ECO:0000313" key="3">
    <source>
        <dbReference type="Proteomes" id="UP000232003"/>
    </source>
</evidence>
<dbReference type="EMBL" id="CP024785">
    <property type="protein sequence ID" value="AUB34269.1"/>
    <property type="molecule type" value="Genomic_DNA"/>
</dbReference>
<reference evidence="2 3" key="1">
    <citation type="submission" date="2017-11" db="EMBL/GenBank/DDBJ databases">
        <title>Complete genome of a free-living desiccation-tolerant cyanobacterium and its photosynthetic adaptation to extreme terrestrial habitat.</title>
        <authorList>
            <person name="Shang J."/>
        </authorList>
    </citation>
    <scope>NUCLEOTIDE SEQUENCE [LARGE SCALE GENOMIC DNA]</scope>
    <source>
        <strain evidence="2 3">CCNUN1</strain>
    </source>
</reference>
<dbReference type="EMBL" id="CP024785">
    <property type="protein sequence ID" value="AUB34211.1"/>
    <property type="molecule type" value="Genomic_DNA"/>
</dbReference>
<dbReference type="KEGG" id="nfl:COO91_00021"/>
<sequence>MEPNQLNLFPEVKPTPALLTEALVMSADALLKWKSQILDYQQKVRENKPPEQVTLFDIAPNHCLTVM</sequence>
<organism evidence="2 3">
    <name type="scientific">Nostoc flagelliforme CCNUN1</name>
    <dbReference type="NCBI Taxonomy" id="2038116"/>
    <lineage>
        <taxon>Bacteria</taxon>
        <taxon>Bacillati</taxon>
        <taxon>Cyanobacteriota</taxon>
        <taxon>Cyanophyceae</taxon>
        <taxon>Nostocales</taxon>
        <taxon>Nostocaceae</taxon>
        <taxon>Nostoc</taxon>
    </lineage>
</organism>
<dbReference type="AlphaFoldDB" id="A0A2K8SFQ2"/>
<keyword evidence="3" id="KW-1185">Reference proteome</keyword>
<accession>A0A2K8SFQ2</accession>
<gene>
    <name evidence="1" type="ORF">COO91_00021</name>
    <name evidence="2" type="ORF">COO91_00082</name>
</gene>